<dbReference type="PANTHER" id="PTHR46558:SF4">
    <property type="entry name" value="DNA-BIDING PHAGE PROTEIN"/>
    <property type="match status" value="1"/>
</dbReference>
<keyword evidence="2" id="KW-1133">Transmembrane helix</keyword>
<keyword evidence="2" id="KW-0812">Transmembrane</keyword>
<accession>A0A0R1WLH4</accession>
<dbReference type="CDD" id="cd00093">
    <property type="entry name" value="HTH_XRE"/>
    <property type="match status" value="1"/>
</dbReference>
<dbReference type="PANTHER" id="PTHR46558">
    <property type="entry name" value="TRACRIPTIONAL REGULATORY PROTEIN-RELATED-RELATED"/>
    <property type="match status" value="1"/>
</dbReference>
<reference evidence="4 5" key="1">
    <citation type="journal article" date="2015" name="Genome Announc.">
        <title>Expanding the biotechnology potential of lactobacilli through comparative genomics of 213 strains and associated genera.</title>
        <authorList>
            <person name="Sun Z."/>
            <person name="Harris H.M."/>
            <person name="McCann A."/>
            <person name="Guo C."/>
            <person name="Argimon S."/>
            <person name="Zhang W."/>
            <person name="Yang X."/>
            <person name="Jeffery I.B."/>
            <person name="Cooney J.C."/>
            <person name="Kagawa T.F."/>
            <person name="Liu W."/>
            <person name="Song Y."/>
            <person name="Salvetti E."/>
            <person name="Wrobel A."/>
            <person name="Rasinkangas P."/>
            <person name="Parkhill J."/>
            <person name="Rea M.C."/>
            <person name="O'Sullivan O."/>
            <person name="Ritari J."/>
            <person name="Douillard F.P."/>
            <person name="Paul Ross R."/>
            <person name="Yang R."/>
            <person name="Briner A.E."/>
            <person name="Felis G.E."/>
            <person name="de Vos W.M."/>
            <person name="Barrangou R."/>
            <person name="Klaenhammer T.R."/>
            <person name="Caufield P.W."/>
            <person name="Cui Y."/>
            <person name="Zhang H."/>
            <person name="O'Toole P.W."/>
        </authorList>
    </citation>
    <scope>NUCLEOTIDE SEQUENCE [LARGE SCALE GENOMIC DNA]</scope>
    <source>
        <strain evidence="4 5">DSM 16982</strain>
    </source>
</reference>
<dbReference type="InterPro" id="IPR010982">
    <property type="entry name" value="Lambda_DNA-bd_dom_sf"/>
</dbReference>
<feature type="domain" description="HTH cro/C1-type" evidence="3">
    <location>
        <begin position="8"/>
        <end position="62"/>
    </location>
</feature>
<dbReference type="Pfam" id="PF01381">
    <property type="entry name" value="HTH_3"/>
    <property type="match status" value="1"/>
</dbReference>
<dbReference type="RefSeq" id="WP_057890853.1">
    <property type="nucleotide sequence ID" value="NZ_AZFV01000001.1"/>
</dbReference>
<evidence type="ECO:0000256" key="2">
    <source>
        <dbReference type="SAM" id="Phobius"/>
    </source>
</evidence>
<dbReference type="SMART" id="SM00530">
    <property type="entry name" value="HTH_XRE"/>
    <property type="match status" value="1"/>
</dbReference>
<dbReference type="Gene3D" id="1.10.260.40">
    <property type="entry name" value="lambda repressor-like DNA-binding domains"/>
    <property type="match status" value="1"/>
</dbReference>
<name>A0A0R1WLH4_9LACO</name>
<dbReference type="STRING" id="1423774.FD31_GL000161"/>
<evidence type="ECO:0000313" key="5">
    <source>
        <dbReference type="Proteomes" id="UP000051302"/>
    </source>
</evidence>
<gene>
    <name evidence="4" type="ORF">FD31_GL000161</name>
</gene>
<evidence type="ECO:0000256" key="1">
    <source>
        <dbReference type="ARBA" id="ARBA00023125"/>
    </source>
</evidence>
<dbReference type="SUPFAM" id="SSF47413">
    <property type="entry name" value="lambda repressor-like DNA-binding domains"/>
    <property type="match status" value="1"/>
</dbReference>
<organism evidence="4 5">
    <name type="scientific">Companilactobacillus nantensis DSM 16982</name>
    <dbReference type="NCBI Taxonomy" id="1423774"/>
    <lineage>
        <taxon>Bacteria</taxon>
        <taxon>Bacillati</taxon>
        <taxon>Bacillota</taxon>
        <taxon>Bacilli</taxon>
        <taxon>Lactobacillales</taxon>
        <taxon>Lactobacillaceae</taxon>
        <taxon>Companilactobacillus</taxon>
    </lineage>
</organism>
<evidence type="ECO:0000259" key="3">
    <source>
        <dbReference type="PROSITE" id="PS50943"/>
    </source>
</evidence>
<comment type="caution">
    <text evidence="4">The sequence shown here is derived from an EMBL/GenBank/DDBJ whole genome shotgun (WGS) entry which is preliminary data.</text>
</comment>
<keyword evidence="1" id="KW-0238">DNA-binding</keyword>
<evidence type="ECO:0000313" key="4">
    <source>
        <dbReference type="EMBL" id="KRM18679.1"/>
    </source>
</evidence>
<dbReference type="InterPro" id="IPR001387">
    <property type="entry name" value="Cro/C1-type_HTH"/>
</dbReference>
<dbReference type="PATRIC" id="fig|1423774.3.peg.164"/>
<dbReference type="Proteomes" id="UP000051302">
    <property type="component" value="Unassembled WGS sequence"/>
</dbReference>
<proteinExistence type="predicted"/>
<feature type="transmembrane region" description="Helical" evidence="2">
    <location>
        <begin position="102"/>
        <end position="120"/>
    </location>
</feature>
<keyword evidence="5" id="KW-1185">Reference proteome</keyword>
<dbReference type="GO" id="GO:0003677">
    <property type="term" value="F:DNA binding"/>
    <property type="evidence" value="ECO:0007669"/>
    <property type="project" value="UniProtKB-KW"/>
</dbReference>
<dbReference type="AlphaFoldDB" id="A0A0R1WLH4"/>
<dbReference type="EMBL" id="AZFV01000001">
    <property type="protein sequence ID" value="KRM18679.1"/>
    <property type="molecule type" value="Genomic_DNA"/>
</dbReference>
<keyword evidence="2" id="KW-0472">Membrane</keyword>
<sequence>MTKFAQQLKMYRTDRGITQDELAGKLFVTRQAISKWESGDSTPDLNNLVKLTEIFNVGLDDLVFGIKNQPQIDDDEFVLDPKTHTYVRRYGKMNFWDYISKNWWVVIAVGLVIINVAMFLH</sequence>
<protein>
    <recommendedName>
        <fullName evidence="3">HTH cro/C1-type domain-containing protein</fullName>
    </recommendedName>
</protein>
<dbReference type="PROSITE" id="PS50943">
    <property type="entry name" value="HTH_CROC1"/>
    <property type="match status" value="1"/>
</dbReference>